<dbReference type="InterPro" id="IPR003851">
    <property type="entry name" value="Znf_Dof"/>
</dbReference>
<dbReference type="Pfam" id="PF02701">
    <property type="entry name" value="Zn_ribbon_Dof"/>
    <property type="match status" value="1"/>
</dbReference>
<dbReference type="AlphaFoldDB" id="A0AB40BW62"/>
<evidence type="ECO:0000256" key="7">
    <source>
        <dbReference type="ARBA" id="ARBA00023242"/>
    </source>
</evidence>
<sequence>MMMELEKQRELLKKKKSEEAPKKCPRCDSMQTKFCYFNNYSASQPRHFCKSCKRYWTDGGTLRNVPHGGATSQRRPKRARISPSTSIASPSSSSSSLSHTVFPQTFTALHPTMLPSFHFPPAEFDIQVGEPWPEFLNAEEEFDKWAEEDIPVHESHPSSPTII</sequence>
<dbReference type="PROSITE" id="PS01361">
    <property type="entry name" value="ZF_DOF_1"/>
    <property type="match status" value="1"/>
</dbReference>
<dbReference type="PANTHER" id="PTHR31992">
    <property type="entry name" value="DOF ZINC FINGER PROTEIN DOF1.4-RELATED"/>
    <property type="match status" value="1"/>
</dbReference>
<evidence type="ECO:0000256" key="3">
    <source>
        <dbReference type="ARBA" id="ARBA00022833"/>
    </source>
</evidence>
<keyword evidence="7 8" id="KW-0539">Nucleus</keyword>
<keyword evidence="6 9" id="KW-0804">Transcription</keyword>
<dbReference type="GO" id="GO:0005634">
    <property type="term" value="C:nucleus"/>
    <property type="evidence" value="ECO:0007669"/>
    <property type="project" value="UniProtKB-SubCell"/>
</dbReference>
<keyword evidence="12" id="KW-1185">Reference proteome</keyword>
<dbReference type="Proteomes" id="UP001515500">
    <property type="component" value="Chromosome 8"/>
</dbReference>
<reference evidence="13" key="1">
    <citation type="submission" date="2025-08" db="UniProtKB">
        <authorList>
            <consortium name="RefSeq"/>
        </authorList>
    </citation>
    <scope>IDENTIFICATION</scope>
</reference>
<feature type="region of interest" description="Disordered" evidence="10">
    <location>
        <begin position="1"/>
        <end position="25"/>
    </location>
</feature>
<protein>
    <recommendedName>
        <fullName evidence="9">Dof zinc finger protein</fullName>
    </recommendedName>
</protein>
<gene>
    <name evidence="13" type="primary">LOC120267560</name>
</gene>
<proteinExistence type="predicted"/>
<keyword evidence="4 9" id="KW-0805">Transcription regulation</keyword>
<evidence type="ECO:0000313" key="13">
    <source>
        <dbReference type="RefSeq" id="XP_039131173.1"/>
    </source>
</evidence>
<dbReference type="InterPro" id="IPR045174">
    <property type="entry name" value="Dof"/>
</dbReference>
<evidence type="ECO:0000259" key="11">
    <source>
        <dbReference type="PROSITE" id="PS50884"/>
    </source>
</evidence>
<dbReference type="RefSeq" id="XP_039131173.1">
    <property type="nucleotide sequence ID" value="XM_039275239.1"/>
</dbReference>
<evidence type="ECO:0000256" key="4">
    <source>
        <dbReference type="ARBA" id="ARBA00023015"/>
    </source>
</evidence>
<evidence type="ECO:0000256" key="9">
    <source>
        <dbReference type="RuleBase" id="RU369094"/>
    </source>
</evidence>
<feature type="region of interest" description="Disordered" evidence="10">
    <location>
        <begin position="60"/>
        <end position="97"/>
    </location>
</feature>
<dbReference type="PROSITE" id="PS50884">
    <property type="entry name" value="ZF_DOF_2"/>
    <property type="match status" value="1"/>
</dbReference>
<comment type="function">
    <text evidence="9">Transcription factor that binds specifically to a 5'-AA[AG]G-3' consensus core sequence.</text>
</comment>
<evidence type="ECO:0000256" key="1">
    <source>
        <dbReference type="ARBA" id="ARBA00022723"/>
    </source>
</evidence>
<evidence type="ECO:0000256" key="5">
    <source>
        <dbReference type="ARBA" id="ARBA00023125"/>
    </source>
</evidence>
<evidence type="ECO:0000256" key="6">
    <source>
        <dbReference type="ARBA" id="ARBA00023163"/>
    </source>
</evidence>
<evidence type="ECO:0000313" key="12">
    <source>
        <dbReference type="Proteomes" id="UP001515500"/>
    </source>
</evidence>
<dbReference type="GeneID" id="120267560"/>
<evidence type="ECO:0000256" key="10">
    <source>
        <dbReference type="SAM" id="MobiDB-lite"/>
    </source>
</evidence>
<organism evidence="12 13">
    <name type="scientific">Dioscorea cayennensis subsp. rotundata</name>
    <name type="common">White Guinea yam</name>
    <name type="synonym">Dioscorea rotundata</name>
    <dbReference type="NCBI Taxonomy" id="55577"/>
    <lineage>
        <taxon>Eukaryota</taxon>
        <taxon>Viridiplantae</taxon>
        <taxon>Streptophyta</taxon>
        <taxon>Embryophyta</taxon>
        <taxon>Tracheophyta</taxon>
        <taxon>Spermatophyta</taxon>
        <taxon>Magnoliopsida</taxon>
        <taxon>Liliopsida</taxon>
        <taxon>Dioscoreales</taxon>
        <taxon>Dioscoreaceae</taxon>
        <taxon>Dioscorea</taxon>
    </lineage>
</organism>
<name>A0AB40BW62_DIOCR</name>
<accession>A0AB40BW62</accession>
<dbReference type="GO" id="GO:0003700">
    <property type="term" value="F:DNA-binding transcription factor activity"/>
    <property type="evidence" value="ECO:0007669"/>
    <property type="project" value="UniProtKB-UniRule"/>
</dbReference>
<dbReference type="GO" id="GO:0003677">
    <property type="term" value="F:DNA binding"/>
    <property type="evidence" value="ECO:0007669"/>
    <property type="project" value="UniProtKB-UniRule"/>
</dbReference>
<evidence type="ECO:0000256" key="8">
    <source>
        <dbReference type="PROSITE-ProRule" id="PRU00071"/>
    </source>
</evidence>
<keyword evidence="3 9" id="KW-0862">Zinc</keyword>
<feature type="domain" description="Dof-type" evidence="11">
    <location>
        <begin position="22"/>
        <end position="76"/>
    </location>
</feature>
<keyword evidence="5 8" id="KW-0238">DNA-binding</keyword>
<comment type="subcellular location">
    <subcellularLocation>
        <location evidence="8 9">Nucleus</location>
    </subcellularLocation>
</comment>
<evidence type="ECO:0000256" key="2">
    <source>
        <dbReference type="ARBA" id="ARBA00022771"/>
    </source>
</evidence>
<keyword evidence="1 9" id="KW-0479">Metal-binding</keyword>
<keyword evidence="2 8" id="KW-0863">Zinc-finger</keyword>
<feature type="compositionally biased region" description="Low complexity" evidence="10">
    <location>
        <begin position="81"/>
        <end position="97"/>
    </location>
</feature>
<dbReference type="GO" id="GO:0008270">
    <property type="term" value="F:zinc ion binding"/>
    <property type="evidence" value="ECO:0007669"/>
    <property type="project" value="UniProtKB-KW"/>
</dbReference>